<evidence type="ECO:0000256" key="1">
    <source>
        <dbReference type="SAM" id="MobiDB-lite"/>
    </source>
</evidence>
<sequence>MSQGGLPEDGWEKNQDGECELAPSPTPASAAAAADFRVDKLRPLCATIGVTVEVEHRGDEGTHHIRRNSSFLATACRGFLPTVLSLFPHLHCYRPPRSVRHREGQRVSNHVGVGRSIHIKLLLAFNLFMNNIYGSSPRLSPQGRRVAYRYGQQSLTSALKRPKFLADYRGWHIWLHRELNLSLGCAQEAKHNLPALTRNGKSWHEAAVGPPSASFRAIGPTMRLADDAGNGAVPGALIC</sequence>
<accession>A0A5N6KRW0</accession>
<name>A0A5N6KRW0_9ROSI</name>
<dbReference type="AlphaFoldDB" id="A0A5N6KRW0"/>
<feature type="region of interest" description="Disordered" evidence="1">
    <location>
        <begin position="1"/>
        <end position="26"/>
    </location>
</feature>
<protein>
    <submittedName>
        <fullName evidence="2">Uncharacterized protein</fullName>
    </submittedName>
</protein>
<dbReference type="EMBL" id="VIBQ01000012">
    <property type="protein sequence ID" value="KAB8342707.1"/>
    <property type="molecule type" value="Genomic_DNA"/>
</dbReference>
<gene>
    <name evidence="2" type="ORF">FH972_022307</name>
</gene>
<keyword evidence="3" id="KW-1185">Reference proteome</keyword>
<proteinExistence type="predicted"/>
<reference evidence="2 3" key="1">
    <citation type="submission" date="2019-06" db="EMBL/GenBank/DDBJ databases">
        <title>A chromosomal-level reference genome of Carpinus fangiana (Coryloideae, Betulaceae).</title>
        <authorList>
            <person name="Yang X."/>
            <person name="Wang Z."/>
            <person name="Zhang L."/>
            <person name="Hao G."/>
            <person name="Liu J."/>
            <person name="Yang Y."/>
        </authorList>
    </citation>
    <scope>NUCLEOTIDE SEQUENCE [LARGE SCALE GENOMIC DNA]</scope>
    <source>
        <strain evidence="2">Cfa_2016G</strain>
        <tissue evidence="2">Leaf</tissue>
    </source>
</reference>
<evidence type="ECO:0000313" key="2">
    <source>
        <dbReference type="EMBL" id="KAB8342707.1"/>
    </source>
</evidence>
<comment type="caution">
    <text evidence="2">The sequence shown here is derived from an EMBL/GenBank/DDBJ whole genome shotgun (WGS) entry which is preliminary data.</text>
</comment>
<dbReference type="Proteomes" id="UP000327013">
    <property type="component" value="Unassembled WGS sequence"/>
</dbReference>
<evidence type="ECO:0000313" key="3">
    <source>
        <dbReference type="Proteomes" id="UP000327013"/>
    </source>
</evidence>
<organism evidence="2 3">
    <name type="scientific">Carpinus fangiana</name>
    <dbReference type="NCBI Taxonomy" id="176857"/>
    <lineage>
        <taxon>Eukaryota</taxon>
        <taxon>Viridiplantae</taxon>
        <taxon>Streptophyta</taxon>
        <taxon>Embryophyta</taxon>
        <taxon>Tracheophyta</taxon>
        <taxon>Spermatophyta</taxon>
        <taxon>Magnoliopsida</taxon>
        <taxon>eudicotyledons</taxon>
        <taxon>Gunneridae</taxon>
        <taxon>Pentapetalae</taxon>
        <taxon>rosids</taxon>
        <taxon>fabids</taxon>
        <taxon>Fagales</taxon>
        <taxon>Betulaceae</taxon>
        <taxon>Carpinus</taxon>
    </lineage>
</organism>